<sequence>MLIGDVARRTGVSARMLRHYDRVGLVQPTGRTSGGYREYSAADIRRLFHVESLRTLGLSLADVKRALDESDFAPTELVAELIEHTKARIAAEQELLANLERVDAAAPAAWDDVLRMIGLLRALDSDSAGRRQQAVLTADDPTVLPPDELVAALLTEDDQNVAGALRWALARVPGHGIDSLATGLASPDVDIRRRAFVALEGLPGERALELLARALHDTDPDVVQRAALSLGRSGIDAAVPSLLAMVVDGERDVEAAEVLGALAESSGSEQITELVAVALADSPSRAVRLRITQALAEIPGRAAASALGELSNDADPVIAATAAGILRSHER</sequence>
<comment type="caution">
    <text evidence="3">The sequence shown here is derived from an EMBL/GenBank/DDBJ whole genome shotgun (WGS) entry which is preliminary data.</text>
</comment>
<dbReference type="Gene3D" id="1.25.10.10">
    <property type="entry name" value="Leucine-rich Repeat Variant"/>
    <property type="match status" value="1"/>
</dbReference>
<evidence type="ECO:0000256" key="1">
    <source>
        <dbReference type="ARBA" id="ARBA00023125"/>
    </source>
</evidence>
<feature type="domain" description="HTH merR-type" evidence="2">
    <location>
        <begin position="1"/>
        <end position="69"/>
    </location>
</feature>
<dbReference type="EMBL" id="JABBNB010000007">
    <property type="protein sequence ID" value="NMO01314.1"/>
    <property type="molecule type" value="Genomic_DNA"/>
</dbReference>
<dbReference type="RefSeq" id="WP_170193814.1">
    <property type="nucleotide sequence ID" value="NZ_JABBNB010000007.1"/>
</dbReference>
<dbReference type="AlphaFoldDB" id="A0A848KQP1"/>
<protein>
    <submittedName>
        <fullName evidence="3">MerR family transcriptional regulator</fullName>
    </submittedName>
</protein>
<dbReference type="PROSITE" id="PS00552">
    <property type="entry name" value="HTH_MERR_1"/>
    <property type="match status" value="1"/>
</dbReference>
<dbReference type="SUPFAM" id="SSF48371">
    <property type="entry name" value="ARM repeat"/>
    <property type="match status" value="1"/>
</dbReference>
<keyword evidence="1" id="KW-0238">DNA-binding</keyword>
<dbReference type="Pfam" id="PF13411">
    <property type="entry name" value="MerR_1"/>
    <property type="match status" value="1"/>
</dbReference>
<dbReference type="PRINTS" id="PR00040">
    <property type="entry name" value="HTHMERR"/>
</dbReference>
<dbReference type="SUPFAM" id="SSF46955">
    <property type="entry name" value="Putative DNA-binding domain"/>
    <property type="match status" value="1"/>
</dbReference>
<evidence type="ECO:0000259" key="2">
    <source>
        <dbReference type="PROSITE" id="PS50937"/>
    </source>
</evidence>
<dbReference type="PANTHER" id="PTHR30204">
    <property type="entry name" value="REDOX-CYCLING DRUG-SENSING TRANSCRIPTIONAL ACTIVATOR SOXR"/>
    <property type="match status" value="1"/>
</dbReference>
<dbReference type="InterPro" id="IPR011989">
    <property type="entry name" value="ARM-like"/>
</dbReference>
<gene>
    <name evidence="3" type="ORF">HH308_08805</name>
</gene>
<keyword evidence="4" id="KW-1185">Reference proteome</keyword>
<reference evidence="3 4" key="1">
    <citation type="submission" date="2020-04" db="EMBL/GenBank/DDBJ databases">
        <title>Gordonia sp. nov. TBRC 11910.</title>
        <authorList>
            <person name="Suriyachadkun C."/>
        </authorList>
    </citation>
    <scope>NUCLEOTIDE SEQUENCE [LARGE SCALE GENOMIC DNA]</scope>
    <source>
        <strain evidence="3 4">TBRC 11910</strain>
    </source>
</reference>
<dbReference type="InterPro" id="IPR000551">
    <property type="entry name" value="MerR-type_HTH_dom"/>
</dbReference>
<evidence type="ECO:0000313" key="3">
    <source>
        <dbReference type="EMBL" id="NMO01314.1"/>
    </source>
</evidence>
<dbReference type="Pfam" id="PF13646">
    <property type="entry name" value="HEAT_2"/>
    <property type="match status" value="1"/>
</dbReference>
<dbReference type="InterPro" id="IPR009061">
    <property type="entry name" value="DNA-bd_dom_put_sf"/>
</dbReference>
<name>A0A848KQP1_9ACTN</name>
<dbReference type="GO" id="GO:0003700">
    <property type="term" value="F:DNA-binding transcription factor activity"/>
    <property type="evidence" value="ECO:0007669"/>
    <property type="project" value="InterPro"/>
</dbReference>
<dbReference type="SMART" id="SM00422">
    <property type="entry name" value="HTH_MERR"/>
    <property type="match status" value="1"/>
</dbReference>
<dbReference type="Gene3D" id="1.10.1660.10">
    <property type="match status" value="1"/>
</dbReference>
<dbReference type="PANTHER" id="PTHR30204:SF93">
    <property type="entry name" value="HTH MERR-TYPE DOMAIN-CONTAINING PROTEIN"/>
    <property type="match status" value="1"/>
</dbReference>
<dbReference type="Proteomes" id="UP000550729">
    <property type="component" value="Unassembled WGS sequence"/>
</dbReference>
<evidence type="ECO:0000313" key="4">
    <source>
        <dbReference type="Proteomes" id="UP000550729"/>
    </source>
</evidence>
<dbReference type="InterPro" id="IPR047057">
    <property type="entry name" value="MerR_fam"/>
</dbReference>
<proteinExistence type="predicted"/>
<dbReference type="SMART" id="SM00567">
    <property type="entry name" value="EZ_HEAT"/>
    <property type="match status" value="3"/>
</dbReference>
<dbReference type="GO" id="GO:0003677">
    <property type="term" value="F:DNA binding"/>
    <property type="evidence" value="ECO:0007669"/>
    <property type="project" value="UniProtKB-KW"/>
</dbReference>
<accession>A0A848KQP1</accession>
<dbReference type="InterPro" id="IPR016024">
    <property type="entry name" value="ARM-type_fold"/>
</dbReference>
<dbReference type="PROSITE" id="PS50937">
    <property type="entry name" value="HTH_MERR_2"/>
    <property type="match status" value="1"/>
</dbReference>
<dbReference type="InterPro" id="IPR004155">
    <property type="entry name" value="PBS_lyase_HEAT"/>
</dbReference>
<organism evidence="3 4">
    <name type="scientific">Gordonia asplenii</name>
    <dbReference type="NCBI Taxonomy" id="2725283"/>
    <lineage>
        <taxon>Bacteria</taxon>
        <taxon>Bacillati</taxon>
        <taxon>Actinomycetota</taxon>
        <taxon>Actinomycetes</taxon>
        <taxon>Mycobacteriales</taxon>
        <taxon>Gordoniaceae</taxon>
        <taxon>Gordonia</taxon>
    </lineage>
</organism>